<reference evidence="3" key="1">
    <citation type="journal article" date="2014" name="Stand. Genomic Sci.">
        <title>Genome sequence of the exopolysaccharide-producing Salipiger mucosus type strain (DSM 16094(T)), a moderately halophilic member of the Roseobacter clade.</title>
        <authorList>
            <person name="Riedel T."/>
            <person name="Spring S."/>
            <person name="Fiebig A."/>
            <person name="Petersen J."/>
            <person name="Kyrpides N.C."/>
            <person name="Goker M."/>
            <person name="Klenk H.P."/>
        </authorList>
    </citation>
    <scope>NUCLEOTIDE SEQUENCE [LARGE SCALE GENOMIC DNA]</scope>
    <source>
        <strain evidence="3">DSM 16094</strain>
    </source>
</reference>
<feature type="region of interest" description="Disordered" evidence="1">
    <location>
        <begin position="306"/>
        <end position="334"/>
    </location>
</feature>
<name>S9S723_9RHOB</name>
<dbReference type="HOGENOM" id="CLU_572224_0_0_5"/>
<proteinExistence type="predicted"/>
<gene>
    <name evidence="2" type="ORF">Salmuc_00811</name>
</gene>
<feature type="region of interest" description="Disordered" evidence="1">
    <location>
        <begin position="353"/>
        <end position="444"/>
    </location>
</feature>
<evidence type="ECO:0000256" key="1">
    <source>
        <dbReference type="SAM" id="MobiDB-lite"/>
    </source>
</evidence>
<keyword evidence="3" id="KW-1185">Reference proteome</keyword>
<evidence type="ECO:0000313" key="2">
    <source>
        <dbReference type="EMBL" id="EPX85995.1"/>
    </source>
</evidence>
<feature type="compositionally biased region" description="Basic and acidic residues" evidence="1">
    <location>
        <begin position="404"/>
        <end position="421"/>
    </location>
</feature>
<protein>
    <submittedName>
        <fullName evidence="2">Uncharacterized protein</fullName>
    </submittedName>
</protein>
<dbReference type="EMBL" id="APVH01000005">
    <property type="protein sequence ID" value="EPX85995.1"/>
    <property type="molecule type" value="Genomic_DNA"/>
</dbReference>
<comment type="caution">
    <text evidence="2">The sequence shown here is derived from an EMBL/GenBank/DDBJ whole genome shotgun (WGS) entry which is preliminary data.</text>
</comment>
<dbReference type="Proteomes" id="UP000015347">
    <property type="component" value="Unassembled WGS sequence"/>
</dbReference>
<feature type="compositionally biased region" description="Basic and acidic residues" evidence="1">
    <location>
        <begin position="306"/>
        <end position="326"/>
    </location>
</feature>
<feature type="compositionally biased region" description="Low complexity" evidence="1">
    <location>
        <begin position="461"/>
        <end position="477"/>
    </location>
</feature>
<organism evidence="2 3">
    <name type="scientific">Salipiger mucosus DSM 16094</name>
    <dbReference type="NCBI Taxonomy" id="1123237"/>
    <lineage>
        <taxon>Bacteria</taxon>
        <taxon>Pseudomonadati</taxon>
        <taxon>Pseudomonadota</taxon>
        <taxon>Alphaproteobacteria</taxon>
        <taxon>Rhodobacterales</taxon>
        <taxon>Roseobacteraceae</taxon>
        <taxon>Salipiger</taxon>
    </lineage>
</organism>
<dbReference type="AlphaFoldDB" id="S9S723"/>
<accession>S9S723</accession>
<dbReference type="STRING" id="1123237.Salmuc_00811"/>
<sequence>MLRASLPTRMLSVAPPRPSIARRCPRPVQPVAAGCSGDAVVAAAAHEFRDHDRVRGPVRRRAVGGAVVEEVAGRQEVHRRIAQAAVHEHRVAGVSAAVENHVAVGLGDMHEVARGRGPAGEDHRVPHLLIGQLDKAAVEDVTQLDGISVSAAAPVVRPGDDQAIGREIRALRDVDPDGGHVMQGDIREVQPGRALDRDRGVAVVRRQCVRELRRIGRAKSVVHRQALERHVLGKVDLAQGRDIHAELEMHAGLEGHVVAVHVRDPDERAAQRRVGLSPVGVADRVEERVRVGGLDLEPVAGGDLVRPRDHDVPRSERRVGGQRERVAGLGGADADGRSVELLGAEDGLACAGPDNGDVVSGHGERLHQPVDTGGEAQGRAGGRHRRAVGPGTGRAPGLRPGRSGQDHRPRTVDQPENRRDPQVPGAVQARPLGTVQPSEPRPRSWLAALTRAAAIGMRAGSSSRTPPRFSPTPCRRF</sequence>
<feature type="region of interest" description="Disordered" evidence="1">
    <location>
        <begin position="456"/>
        <end position="477"/>
    </location>
</feature>
<evidence type="ECO:0000313" key="3">
    <source>
        <dbReference type="Proteomes" id="UP000015347"/>
    </source>
</evidence>